<evidence type="ECO:0000313" key="4">
    <source>
        <dbReference type="EMBL" id="PPK85759.1"/>
    </source>
</evidence>
<dbReference type="Gene3D" id="3.40.50.12780">
    <property type="entry name" value="N-terminal domain of ligase-like"/>
    <property type="match status" value="1"/>
</dbReference>
<accession>A0A2S6I3X2</accession>
<dbReference type="RefSeq" id="WP_245911506.1">
    <property type="nucleotide sequence ID" value="NZ_PTJC01000006.1"/>
</dbReference>
<evidence type="ECO:0000256" key="2">
    <source>
        <dbReference type="ARBA" id="ARBA00022840"/>
    </source>
</evidence>
<evidence type="ECO:0000259" key="3">
    <source>
        <dbReference type="Pfam" id="PF00501"/>
    </source>
</evidence>
<dbReference type="InterPro" id="IPR042099">
    <property type="entry name" value="ANL_N_sf"/>
</dbReference>
<dbReference type="GO" id="GO:0016020">
    <property type="term" value="C:membrane"/>
    <property type="evidence" value="ECO:0007669"/>
    <property type="project" value="TreeGrafter"/>
</dbReference>
<dbReference type="Pfam" id="PF00501">
    <property type="entry name" value="AMP-binding"/>
    <property type="match status" value="1"/>
</dbReference>
<evidence type="ECO:0000256" key="1">
    <source>
        <dbReference type="ARBA" id="ARBA00022741"/>
    </source>
</evidence>
<keyword evidence="2" id="KW-0067">ATP-binding</keyword>
<name>A0A2S6I3X2_9BACT</name>
<keyword evidence="1" id="KW-0547">Nucleotide-binding</keyword>
<dbReference type="PROSITE" id="PS00455">
    <property type="entry name" value="AMP_BINDING"/>
    <property type="match status" value="1"/>
</dbReference>
<dbReference type="SUPFAM" id="SSF56801">
    <property type="entry name" value="Acetyl-CoA synthetase-like"/>
    <property type="match status" value="1"/>
</dbReference>
<dbReference type="Proteomes" id="UP000237662">
    <property type="component" value="Unassembled WGS sequence"/>
</dbReference>
<sequence>MKKGNGSPYWLGLASHLRPGAPLLPCSREHTNQLMYDQTTLESFYEKEAAQADKAFLHQPFGDRWETYTWGEVGQMARRLAAYLRAVNLEPGSHIGLVSKNCREWIIADLAIMMAGHVSVPFFATLTGEQIAEVIELGDIDLLFLGKIDVWDSMQSGIPDELPVIRFPHYPGNSRIERGKDWDEILRETEPMQGNPVPPRDGLWTLIFTSGTTGTPKGVMLSIENQIALMRELYDRNPLENDYSGDNRYFSFLPLNHVAERGTVETMCLTHGGEIFFTESIERFADNLQHARPTFFFAVPRIWTKLQQGVLKKLPQEKMDTLLKIPVVSWFIKRKVRKGLGLDQSRCNVSGAAPIPQATKDWFARVGIPISEAYGMTENGAVSHMIFADQDRPGSVGQPLPGTECRIDPETKEVLTRSPNTMIGYYKAPEKTAETIDAEGWLHTGDQGRVDADNFLYLTGRVKDTFKTAKAEFIVPNEIEDKFSGNADIDQLCVLGLGMPQPLLVVSLSETGAERDRAAVKARLEQQLAKVNESLPGYKKVATVVIAEEPFSVENDRLTPTLKVKRPQVHDFYRDRMEGWIMGTERVVFEG</sequence>
<reference evidence="4 5" key="1">
    <citation type="submission" date="2018-02" db="EMBL/GenBank/DDBJ databases">
        <title>Genomic Encyclopedia of Archaeal and Bacterial Type Strains, Phase II (KMG-II): from individual species to whole genera.</title>
        <authorList>
            <person name="Goeker M."/>
        </authorList>
    </citation>
    <scope>NUCLEOTIDE SEQUENCE [LARGE SCALE GENOMIC DNA]</scope>
    <source>
        <strain evidence="4 5">DSM 29526</strain>
    </source>
</reference>
<gene>
    <name evidence="4" type="ORF">CLV84_2666</name>
</gene>
<dbReference type="PANTHER" id="PTHR43272:SF33">
    <property type="entry name" value="AMP-BINDING DOMAIN-CONTAINING PROTEIN-RELATED"/>
    <property type="match status" value="1"/>
</dbReference>
<dbReference type="AlphaFoldDB" id="A0A2S6I3X2"/>
<comment type="caution">
    <text evidence="4">The sequence shown here is derived from an EMBL/GenBank/DDBJ whole genome shotgun (WGS) entry which is preliminary data.</text>
</comment>
<dbReference type="Pfam" id="PF23562">
    <property type="entry name" value="AMP-binding_C_3"/>
    <property type="match status" value="1"/>
</dbReference>
<organism evidence="4 5">
    <name type="scientific">Neolewinella xylanilytica</name>
    <dbReference type="NCBI Taxonomy" id="1514080"/>
    <lineage>
        <taxon>Bacteria</taxon>
        <taxon>Pseudomonadati</taxon>
        <taxon>Bacteroidota</taxon>
        <taxon>Saprospiria</taxon>
        <taxon>Saprospirales</taxon>
        <taxon>Lewinellaceae</taxon>
        <taxon>Neolewinella</taxon>
    </lineage>
</organism>
<dbReference type="EMBL" id="PTJC01000006">
    <property type="protein sequence ID" value="PPK85759.1"/>
    <property type="molecule type" value="Genomic_DNA"/>
</dbReference>
<dbReference type="GO" id="GO:0005524">
    <property type="term" value="F:ATP binding"/>
    <property type="evidence" value="ECO:0007669"/>
    <property type="project" value="UniProtKB-KW"/>
</dbReference>
<dbReference type="InterPro" id="IPR000873">
    <property type="entry name" value="AMP-dep_synth/lig_dom"/>
</dbReference>
<feature type="domain" description="AMP-dependent synthetase/ligase" evidence="3">
    <location>
        <begin position="47"/>
        <end position="426"/>
    </location>
</feature>
<dbReference type="PANTHER" id="PTHR43272">
    <property type="entry name" value="LONG-CHAIN-FATTY-ACID--COA LIGASE"/>
    <property type="match status" value="1"/>
</dbReference>
<keyword evidence="5" id="KW-1185">Reference proteome</keyword>
<protein>
    <submittedName>
        <fullName evidence="4">Long-subunit acyl-CoA synthetase (AMP-forming)</fullName>
    </submittedName>
</protein>
<dbReference type="InterPro" id="IPR020845">
    <property type="entry name" value="AMP-binding_CS"/>
</dbReference>
<dbReference type="GO" id="GO:0004467">
    <property type="term" value="F:long-chain fatty acid-CoA ligase activity"/>
    <property type="evidence" value="ECO:0007669"/>
    <property type="project" value="TreeGrafter"/>
</dbReference>
<evidence type="ECO:0000313" key="5">
    <source>
        <dbReference type="Proteomes" id="UP000237662"/>
    </source>
</evidence>
<proteinExistence type="predicted"/>